<dbReference type="RefSeq" id="WP_069642083.1">
    <property type="nucleotide sequence ID" value="NZ_MIJE01000001.1"/>
</dbReference>
<comment type="similarity">
    <text evidence="1">Belongs to the ATP-dependent DNA ligase family.</text>
</comment>
<dbReference type="Gene3D" id="2.40.50.140">
    <property type="entry name" value="Nucleic acid-binding proteins"/>
    <property type="match status" value="1"/>
</dbReference>
<evidence type="ECO:0000256" key="1">
    <source>
        <dbReference type="ARBA" id="ARBA00007572"/>
    </source>
</evidence>
<dbReference type="Proteomes" id="UP000094296">
    <property type="component" value="Unassembled WGS sequence"/>
</dbReference>
<dbReference type="Pfam" id="PF04679">
    <property type="entry name" value="DNA_ligase_A_C"/>
    <property type="match status" value="1"/>
</dbReference>
<dbReference type="GO" id="GO:0003910">
    <property type="term" value="F:DNA ligase (ATP) activity"/>
    <property type="evidence" value="ECO:0007669"/>
    <property type="project" value="UniProtKB-EC"/>
</dbReference>
<comment type="caution">
    <text evidence="6">The sequence shown here is derived from an EMBL/GenBank/DDBJ whole genome shotgun (WGS) entry which is preliminary data.</text>
</comment>
<evidence type="ECO:0000256" key="2">
    <source>
        <dbReference type="ARBA" id="ARBA00012727"/>
    </source>
</evidence>
<dbReference type="PANTHER" id="PTHR45674:SF4">
    <property type="entry name" value="DNA LIGASE 1"/>
    <property type="match status" value="1"/>
</dbReference>
<dbReference type="PANTHER" id="PTHR45674">
    <property type="entry name" value="DNA LIGASE 1/3 FAMILY MEMBER"/>
    <property type="match status" value="1"/>
</dbReference>
<organism evidence="6 7">
    <name type="scientific">Desulfuribacillus alkaliarsenatis</name>
    <dbReference type="NCBI Taxonomy" id="766136"/>
    <lineage>
        <taxon>Bacteria</taxon>
        <taxon>Bacillati</taxon>
        <taxon>Bacillota</taxon>
        <taxon>Desulfuribacillia</taxon>
        <taxon>Desulfuribacillales</taxon>
        <taxon>Desulfuribacillaceae</taxon>
        <taxon>Desulfuribacillus</taxon>
    </lineage>
</organism>
<dbReference type="Pfam" id="PF01068">
    <property type="entry name" value="DNA_ligase_A_M"/>
    <property type="match status" value="1"/>
</dbReference>
<accession>A0A1E5G5Y6</accession>
<evidence type="ECO:0000313" key="6">
    <source>
        <dbReference type="EMBL" id="OEF98591.1"/>
    </source>
</evidence>
<keyword evidence="7" id="KW-1185">Reference proteome</keyword>
<dbReference type="STRING" id="766136.BHF68_02705"/>
<dbReference type="SUPFAM" id="SSF56091">
    <property type="entry name" value="DNA ligase/mRNA capping enzyme, catalytic domain"/>
    <property type="match status" value="1"/>
</dbReference>
<protein>
    <recommendedName>
        <fullName evidence="2">DNA ligase (ATP)</fullName>
        <ecNumber evidence="2">6.5.1.1</ecNumber>
    </recommendedName>
</protein>
<comment type="catalytic activity">
    <reaction evidence="4">
        <text>ATP + (deoxyribonucleotide)n-3'-hydroxyl + 5'-phospho-(deoxyribonucleotide)m = (deoxyribonucleotide)n+m + AMP + diphosphate.</text>
        <dbReference type="EC" id="6.5.1.1"/>
    </reaction>
</comment>
<evidence type="ECO:0000313" key="7">
    <source>
        <dbReference type="Proteomes" id="UP000094296"/>
    </source>
</evidence>
<name>A0A1E5G5Y6_9FIRM</name>
<feature type="domain" description="ATP-dependent DNA ligase family profile" evidence="5">
    <location>
        <begin position="106"/>
        <end position="228"/>
    </location>
</feature>
<proteinExistence type="inferred from homology"/>
<dbReference type="AlphaFoldDB" id="A0A1E5G5Y6"/>
<dbReference type="Gene3D" id="3.30.1490.70">
    <property type="match status" value="1"/>
</dbReference>
<dbReference type="NCBIfam" id="TIGR02779">
    <property type="entry name" value="NHEJ_ligase_lig"/>
    <property type="match status" value="1"/>
</dbReference>
<dbReference type="GO" id="GO:0005524">
    <property type="term" value="F:ATP binding"/>
    <property type="evidence" value="ECO:0007669"/>
    <property type="project" value="InterPro"/>
</dbReference>
<dbReference type="InterPro" id="IPR012340">
    <property type="entry name" value="NA-bd_OB-fold"/>
</dbReference>
<dbReference type="InterPro" id="IPR050191">
    <property type="entry name" value="ATP-dep_DNA_ligase"/>
</dbReference>
<sequence>MILPCSILPMEPLSAEKVPSGSDYIHSVKWDGVRQLVYLENKTVRIHNRKLNDRTQTYPELHRLNNFITGDGIVIDGEVVAIIDGRASFNRVMKRDFVRTLETANRLQKTIPITYMAFDLLYYNGESTMDMGLQERLELLTNIVVETNDFFQITNHIDTGHELFKVTKDLHLEGIVSKHKNSTYKAGKKHMDWFKVKHFRDLNVVVGGYTYKNNLVNSLSVGAYNDGGLFYLGNAATGLNMDEIKMLTKELVKLQRDSSPFTNLKAAKNQFWVEPKLTLKVSYLEITEEGRLRHPTIEGFLAISPEDCTLEEAVY</sequence>
<dbReference type="Gene3D" id="3.30.470.30">
    <property type="entry name" value="DNA ligase/mRNA capping enzyme"/>
    <property type="match status" value="1"/>
</dbReference>
<dbReference type="GO" id="GO:0006310">
    <property type="term" value="P:DNA recombination"/>
    <property type="evidence" value="ECO:0007669"/>
    <property type="project" value="InterPro"/>
</dbReference>
<dbReference type="PROSITE" id="PS50160">
    <property type="entry name" value="DNA_LIGASE_A3"/>
    <property type="match status" value="1"/>
</dbReference>
<dbReference type="EC" id="6.5.1.1" evidence="2"/>
<reference evidence="6 7" key="1">
    <citation type="submission" date="2016-09" db="EMBL/GenBank/DDBJ databases">
        <title>Draft genome sequence for the type strain of Desulfuribacillus alkaliarsenatis AHT28, an obligately anaerobic, sulfidogenic bacterium isolated from Russian soda lake sediments.</title>
        <authorList>
            <person name="Abin C.A."/>
            <person name="Hollibaugh J.T."/>
        </authorList>
    </citation>
    <scope>NUCLEOTIDE SEQUENCE [LARGE SCALE GENOMIC DNA]</scope>
    <source>
        <strain evidence="6 7">AHT28</strain>
    </source>
</reference>
<evidence type="ECO:0000259" key="5">
    <source>
        <dbReference type="PROSITE" id="PS50160"/>
    </source>
</evidence>
<evidence type="ECO:0000256" key="3">
    <source>
        <dbReference type="ARBA" id="ARBA00022598"/>
    </source>
</evidence>
<dbReference type="InterPro" id="IPR014146">
    <property type="entry name" value="LigD_ligase_dom"/>
</dbReference>
<dbReference type="CDD" id="cd07906">
    <property type="entry name" value="Adenylation_DNA_ligase_LigD_LigC"/>
    <property type="match status" value="1"/>
</dbReference>
<dbReference type="CDD" id="cd07971">
    <property type="entry name" value="OBF_DNA_ligase_LigD"/>
    <property type="match status" value="1"/>
</dbReference>
<dbReference type="GO" id="GO:0006281">
    <property type="term" value="P:DNA repair"/>
    <property type="evidence" value="ECO:0007669"/>
    <property type="project" value="InterPro"/>
</dbReference>
<keyword evidence="3" id="KW-0436">Ligase</keyword>
<gene>
    <name evidence="6" type="ORF">BHF68_02705</name>
</gene>
<evidence type="ECO:0000256" key="4">
    <source>
        <dbReference type="ARBA" id="ARBA00034003"/>
    </source>
</evidence>
<dbReference type="SUPFAM" id="SSF50249">
    <property type="entry name" value="Nucleic acid-binding proteins"/>
    <property type="match status" value="1"/>
</dbReference>
<dbReference type="InterPro" id="IPR012310">
    <property type="entry name" value="DNA_ligase_ATP-dep_cent"/>
</dbReference>
<dbReference type="EMBL" id="MIJE01000001">
    <property type="protein sequence ID" value="OEF98591.1"/>
    <property type="molecule type" value="Genomic_DNA"/>
</dbReference>
<dbReference type="InterPro" id="IPR012309">
    <property type="entry name" value="DNA_ligase_ATP-dep_C"/>
</dbReference>